<dbReference type="AlphaFoldDB" id="X1K227"/>
<reference evidence="1" key="1">
    <citation type="journal article" date="2014" name="Front. Microbiol.">
        <title>High frequency of phylogenetically diverse reductive dehalogenase-homologous genes in deep subseafloor sedimentary metagenomes.</title>
        <authorList>
            <person name="Kawai M."/>
            <person name="Futagami T."/>
            <person name="Toyoda A."/>
            <person name="Takaki Y."/>
            <person name="Nishi S."/>
            <person name="Hori S."/>
            <person name="Arai W."/>
            <person name="Tsubouchi T."/>
            <person name="Morono Y."/>
            <person name="Uchiyama I."/>
            <person name="Ito T."/>
            <person name="Fujiyama A."/>
            <person name="Inagaki F."/>
            <person name="Takami H."/>
        </authorList>
    </citation>
    <scope>NUCLEOTIDE SEQUENCE</scope>
    <source>
        <strain evidence="1">Expedition CK06-06</strain>
    </source>
</reference>
<accession>X1K227</accession>
<sequence length="114" mass="13146">VYDEGQFSDAFPYTLNKLNTAALYLDDYEYGINHLEFFREEMLRNPVSLVGDGVILADRVVIDERIDPVFYDCLIVGRDENGDLLVSFEPYMNVKKSLTDVKYIIILGIEELKL</sequence>
<organism evidence="1">
    <name type="scientific">marine sediment metagenome</name>
    <dbReference type="NCBI Taxonomy" id="412755"/>
    <lineage>
        <taxon>unclassified sequences</taxon>
        <taxon>metagenomes</taxon>
        <taxon>ecological metagenomes</taxon>
    </lineage>
</organism>
<name>X1K227_9ZZZZ</name>
<evidence type="ECO:0000313" key="1">
    <source>
        <dbReference type="EMBL" id="GAH84334.1"/>
    </source>
</evidence>
<feature type="non-terminal residue" evidence="1">
    <location>
        <position position="1"/>
    </location>
</feature>
<dbReference type="EMBL" id="BARU01041054">
    <property type="protein sequence ID" value="GAH84334.1"/>
    <property type="molecule type" value="Genomic_DNA"/>
</dbReference>
<gene>
    <name evidence="1" type="ORF">S03H2_63368</name>
</gene>
<comment type="caution">
    <text evidence="1">The sequence shown here is derived from an EMBL/GenBank/DDBJ whole genome shotgun (WGS) entry which is preliminary data.</text>
</comment>
<protein>
    <submittedName>
        <fullName evidence="1">Uncharacterized protein</fullName>
    </submittedName>
</protein>
<proteinExistence type="predicted"/>